<dbReference type="GO" id="GO:0031624">
    <property type="term" value="F:ubiquitin conjugating enzyme binding"/>
    <property type="evidence" value="ECO:0007669"/>
    <property type="project" value="TreeGrafter"/>
</dbReference>
<protein>
    <recommendedName>
        <fullName evidence="5">SIAH-type domain-containing protein</fullName>
    </recommendedName>
</protein>
<name>A0AAW1UE34_9CUCU</name>
<evidence type="ECO:0000256" key="1">
    <source>
        <dbReference type="ARBA" id="ARBA00022723"/>
    </source>
</evidence>
<keyword evidence="1" id="KW-0479">Metal-binding</keyword>
<organism evidence="6 7">
    <name type="scientific">Henosepilachna vigintioctopunctata</name>
    <dbReference type="NCBI Taxonomy" id="420089"/>
    <lineage>
        <taxon>Eukaryota</taxon>
        <taxon>Metazoa</taxon>
        <taxon>Ecdysozoa</taxon>
        <taxon>Arthropoda</taxon>
        <taxon>Hexapoda</taxon>
        <taxon>Insecta</taxon>
        <taxon>Pterygota</taxon>
        <taxon>Neoptera</taxon>
        <taxon>Endopterygota</taxon>
        <taxon>Coleoptera</taxon>
        <taxon>Polyphaga</taxon>
        <taxon>Cucujiformia</taxon>
        <taxon>Coccinelloidea</taxon>
        <taxon>Coccinellidae</taxon>
        <taxon>Epilachninae</taxon>
        <taxon>Epilachnini</taxon>
        <taxon>Henosepilachna</taxon>
    </lineage>
</organism>
<dbReference type="GO" id="GO:0008270">
    <property type="term" value="F:zinc ion binding"/>
    <property type="evidence" value="ECO:0007669"/>
    <property type="project" value="UniProtKB-KW"/>
</dbReference>
<evidence type="ECO:0000313" key="6">
    <source>
        <dbReference type="EMBL" id="KAK9878387.1"/>
    </source>
</evidence>
<feature type="domain" description="SIAH-type" evidence="5">
    <location>
        <begin position="315"/>
        <end position="371"/>
    </location>
</feature>
<sequence length="490" mass="57097">MEIEASDEIKCTLCGSFLSVPPIIDVEDIGIVCGRCQDSIYYVKKTNPKIERQSLYEKMATTKKFPCKYHLLGCTEKPTWDDVVDHEKSCSFGIIACFHRSKEDSEEICEWNGNIEHLIPHFENSHPEYFVTQPKVALKEILTKKYCMLSTEYSETFILFRFLFDEESDSIWIIAATDRHEKAKGIQYELKILYDGKESMSFSEYSVRNCLYIGADVKKFGYKIKMSLIRNFPELDYISINIGSRKIESKLEISSFSAPSKCDDCKEYLLPPSNFYYDSLKAKYIQNCISCYSKQFLSLPETFRKYNTYNLMCMYTKFSCLNSSDGCNSNYSYYVAKSHRNICSLNIVLCFLCDWQGRRNALDTHINENHEISPFHGSYDLCIPQKLLFKLDGLFLSCLVDQCGDWGYEFIVNNEQIAKYGYKCEIKIFSEELIPTKLSFQFIADDKLFKIVKKDEKCRTISIRFDLLEQIFPIIPRLKFKLNVSKLSMD</sequence>
<dbReference type="PANTHER" id="PTHR45877:SF2">
    <property type="entry name" value="E3 UBIQUITIN-PROTEIN LIGASE SINA-RELATED"/>
    <property type="match status" value="1"/>
</dbReference>
<evidence type="ECO:0000256" key="4">
    <source>
        <dbReference type="PROSITE-ProRule" id="PRU00455"/>
    </source>
</evidence>
<dbReference type="PANTHER" id="PTHR45877">
    <property type="entry name" value="E3 UBIQUITIN-PROTEIN LIGASE SIAH2"/>
    <property type="match status" value="1"/>
</dbReference>
<evidence type="ECO:0000313" key="7">
    <source>
        <dbReference type="Proteomes" id="UP001431783"/>
    </source>
</evidence>
<dbReference type="Proteomes" id="UP001431783">
    <property type="component" value="Unassembled WGS sequence"/>
</dbReference>
<dbReference type="GO" id="GO:0005737">
    <property type="term" value="C:cytoplasm"/>
    <property type="evidence" value="ECO:0007669"/>
    <property type="project" value="TreeGrafter"/>
</dbReference>
<keyword evidence="2 4" id="KW-0863">Zinc-finger</keyword>
<keyword evidence="3" id="KW-0862">Zinc</keyword>
<dbReference type="Pfam" id="PF21361">
    <property type="entry name" value="Sina_ZnF"/>
    <property type="match status" value="1"/>
</dbReference>
<evidence type="ECO:0000256" key="3">
    <source>
        <dbReference type="ARBA" id="ARBA00022833"/>
    </source>
</evidence>
<proteinExistence type="predicted"/>
<dbReference type="SUPFAM" id="SSF49599">
    <property type="entry name" value="TRAF domain-like"/>
    <property type="match status" value="2"/>
</dbReference>
<dbReference type="AlphaFoldDB" id="A0AAW1UE34"/>
<evidence type="ECO:0000256" key="2">
    <source>
        <dbReference type="ARBA" id="ARBA00022771"/>
    </source>
</evidence>
<evidence type="ECO:0000259" key="5">
    <source>
        <dbReference type="PROSITE" id="PS51081"/>
    </source>
</evidence>
<accession>A0AAW1UE34</accession>
<feature type="domain" description="SIAH-type" evidence="5">
    <location>
        <begin position="62"/>
        <end position="127"/>
    </location>
</feature>
<dbReference type="InterPro" id="IPR013083">
    <property type="entry name" value="Znf_RING/FYVE/PHD"/>
</dbReference>
<comment type="caution">
    <text evidence="6">The sequence shown here is derived from an EMBL/GenBank/DDBJ whole genome shotgun (WGS) entry which is preliminary data.</text>
</comment>
<dbReference type="GO" id="GO:0061630">
    <property type="term" value="F:ubiquitin protein ligase activity"/>
    <property type="evidence" value="ECO:0007669"/>
    <property type="project" value="TreeGrafter"/>
</dbReference>
<keyword evidence="7" id="KW-1185">Reference proteome</keyword>
<gene>
    <name evidence="6" type="ORF">WA026_021694</name>
</gene>
<dbReference type="GO" id="GO:0043161">
    <property type="term" value="P:proteasome-mediated ubiquitin-dependent protein catabolic process"/>
    <property type="evidence" value="ECO:0007669"/>
    <property type="project" value="TreeGrafter"/>
</dbReference>
<reference evidence="6 7" key="1">
    <citation type="submission" date="2023-03" db="EMBL/GenBank/DDBJ databases">
        <title>Genome insight into feeding habits of ladybird beetles.</title>
        <authorList>
            <person name="Li H.-S."/>
            <person name="Huang Y.-H."/>
            <person name="Pang H."/>
        </authorList>
    </citation>
    <scope>NUCLEOTIDE SEQUENCE [LARGE SCALE GENOMIC DNA]</scope>
    <source>
        <strain evidence="6">SYSU_2023b</strain>
        <tissue evidence="6">Whole body</tissue>
    </source>
</reference>
<dbReference type="PROSITE" id="PS51081">
    <property type="entry name" value="ZF_SIAH"/>
    <property type="match status" value="2"/>
</dbReference>
<dbReference type="InterPro" id="IPR013010">
    <property type="entry name" value="Znf_SIAH"/>
</dbReference>
<dbReference type="EMBL" id="JARQZJ010000047">
    <property type="protein sequence ID" value="KAK9878387.1"/>
    <property type="molecule type" value="Genomic_DNA"/>
</dbReference>
<dbReference type="InterPro" id="IPR004162">
    <property type="entry name" value="SINA-like_animal"/>
</dbReference>
<dbReference type="Gene3D" id="3.30.40.10">
    <property type="entry name" value="Zinc/RING finger domain, C3HC4 (zinc finger)"/>
    <property type="match status" value="2"/>
</dbReference>